<keyword evidence="2" id="KW-0479">Metal-binding</keyword>
<keyword evidence="9" id="KW-1185">Reference proteome</keyword>
<keyword evidence="6" id="KW-0539">Nucleus</keyword>
<keyword evidence="4" id="KW-0238">DNA-binding</keyword>
<dbReference type="InterPro" id="IPR050613">
    <property type="entry name" value="Sec_Metabolite_Reg"/>
</dbReference>
<dbReference type="SUPFAM" id="SSF57701">
    <property type="entry name" value="Zn2/Cys6 DNA-binding domain"/>
    <property type="match status" value="1"/>
</dbReference>
<evidence type="ECO:0000256" key="6">
    <source>
        <dbReference type="ARBA" id="ARBA00023242"/>
    </source>
</evidence>
<gene>
    <name evidence="8" type="ORF">BJX63DRAFT_380239</name>
</gene>
<evidence type="ECO:0000313" key="8">
    <source>
        <dbReference type="EMBL" id="KAL2820761.1"/>
    </source>
</evidence>
<feature type="domain" description="Zn(2)-C6 fungal-type" evidence="7">
    <location>
        <begin position="16"/>
        <end position="47"/>
    </location>
</feature>
<dbReference type="Proteomes" id="UP001610334">
    <property type="component" value="Unassembled WGS sequence"/>
</dbReference>
<dbReference type="CDD" id="cd12148">
    <property type="entry name" value="fungal_TF_MHR"/>
    <property type="match status" value="1"/>
</dbReference>
<dbReference type="Pfam" id="PF04082">
    <property type="entry name" value="Fungal_trans"/>
    <property type="match status" value="1"/>
</dbReference>
<organism evidence="8 9">
    <name type="scientific">Aspergillus granulosus</name>
    <dbReference type="NCBI Taxonomy" id="176169"/>
    <lineage>
        <taxon>Eukaryota</taxon>
        <taxon>Fungi</taxon>
        <taxon>Dikarya</taxon>
        <taxon>Ascomycota</taxon>
        <taxon>Pezizomycotina</taxon>
        <taxon>Eurotiomycetes</taxon>
        <taxon>Eurotiomycetidae</taxon>
        <taxon>Eurotiales</taxon>
        <taxon>Aspergillaceae</taxon>
        <taxon>Aspergillus</taxon>
        <taxon>Aspergillus subgen. Nidulantes</taxon>
    </lineage>
</organism>
<name>A0ABR4HZ38_9EURO</name>
<evidence type="ECO:0000256" key="5">
    <source>
        <dbReference type="ARBA" id="ARBA00023163"/>
    </source>
</evidence>
<evidence type="ECO:0000256" key="2">
    <source>
        <dbReference type="ARBA" id="ARBA00022723"/>
    </source>
</evidence>
<dbReference type="PANTHER" id="PTHR31001:SF84">
    <property type="entry name" value="FUNGAL SPECIFIC TRANSCRIPTION FACTOR"/>
    <property type="match status" value="1"/>
</dbReference>
<dbReference type="PROSITE" id="PS50048">
    <property type="entry name" value="ZN2_CY6_FUNGAL_2"/>
    <property type="match status" value="1"/>
</dbReference>
<dbReference type="InterPro" id="IPR007219">
    <property type="entry name" value="XnlR_reg_dom"/>
</dbReference>
<sequence length="641" mass="72122">MVERRLGKARTRQTTACAECQRRKQKCSREWPCNHCQARKIAHLCKFAPKRVGRAIGPAACETRSSESCQPSDSYPKDEPVSPIKHGLSNYDDLRLLGYLPEFQNVPNGNDGNVRDPQPARTSEMETALRIIPAKPYTDIVIQHFLDNTNYQYYALYPPAFIHEYSTWCSSKTKGLPLTVEFTCLLLRVCACSVPYLDEGIRQKLELELGDSTDHLSVLYHNTAKQLSNTIGPGKGGITQIQQLFLTAQWFKTEALFVESWHALGVAIHEAQEQGMHRSSSNSKLSEFDREMRRRLWCILYAWDWQMSLLLSRPFIINTSCCDFEMPNLQLETVNSEPEAPSPMTHMVLQCQIGLAISKVPGVMRGALSPTQAISIQEETEKWFGTFPSAYSIPNPDTRWDNTHQFVKLQRLQLRVIGYMMMLMPLKQCLTKHFSPGSSSIEKGLQETAIENALTLLAACDDLLRHVLPLNTKFHFAPFLMFDTAALLCSAVVHDKDGSLPQRENIHEAILKTLHQLGRLPERAKTGMICYRGLKRLVACLSLDSPETIFTESKTPQSSVEVSPALPDLSGNADPLIYFPTTNLSPNLFENQVFTDAPLNSNSFDHLGDFTDLSNTALGELGQIWDWGNLNIDFPTGSSVY</sequence>
<accession>A0ABR4HZ38</accession>
<reference evidence="8 9" key="1">
    <citation type="submission" date="2024-07" db="EMBL/GenBank/DDBJ databases">
        <title>Section-level genome sequencing and comparative genomics of Aspergillus sections Usti and Cavernicolus.</title>
        <authorList>
            <consortium name="Lawrence Berkeley National Laboratory"/>
            <person name="Nybo J.L."/>
            <person name="Vesth T.C."/>
            <person name="Theobald S."/>
            <person name="Frisvad J.C."/>
            <person name="Larsen T.O."/>
            <person name="Kjaerboelling I."/>
            <person name="Rothschild-Mancinelli K."/>
            <person name="Lyhne E.K."/>
            <person name="Kogle M.E."/>
            <person name="Barry K."/>
            <person name="Clum A."/>
            <person name="Na H."/>
            <person name="Ledsgaard L."/>
            <person name="Lin J."/>
            <person name="Lipzen A."/>
            <person name="Kuo A."/>
            <person name="Riley R."/>
            <person name="Mondo S."/>
            <person name="Labutti K."/>
            <person name="Haridas S."/>
            <person name="Pangalinan J."/>
            <person name="Salamov A.A."/>
            <person name="Simmons B.A."/>
            <person name="Magnuson J.K."/>
            <person name="Chen J."/>
            <person name="Drula E."/>
            <person name="Henrissat B."/>
            <person name="Wiebenga A."/>
            <person name="Lubbers R.J."/>
            <person name="Gomes A.C."/>
            <person name="Makela M.R."/>
            <person name="Stajich J."/>
            <person name="Grigoriev I.V."/>
            <person name="Mortensen U.H."/>
            <person name="De Vries R.P."/>
            <person name="Baker S.E."/>
            <person name="Andersen M.R."/>
        </authorList>
    </citation>
    <scope>NUCLEOTIDE SEQUENCE [LARGE SCALE GENOMIC DNA]</scope>
    <source>
        <strain evidence="8 9">CBS 588.65</strain>
    </source>
</reference>
<evidence type="ECO:0000259" key="7">
    <source>
        <dbReference type="PROSITE" id="PS50048"/>
    </source>
</evidence>
<proteinExistence type="predicted"/>
<keyword evidence="5" id="KW-0804">Transcription</keyword>
<evidence type="ECO:0000256" key="4">
    <source>
        <dbReference type="ARBA" id="ARBA00023125"/>
    </source>
</evidence>
<comment type="subcellular location">
    <subcellularLocation>
        <location evidence="1">Nucleus</location>
    </subcellularLocation>
</comment>
<evidence type="ECO:0000256" key="1">
    <source>
        <dbReference type="ARBA" id="ARBA00004123"/>
    </source>
</evidence>
<evidence type="ECO:0000256" key="3">
    <source>
        <dbReference type="ARBA" id="ARBA00023015"/>
    </source>
</evidence>
<dbReference type="PANTHER" id="PTHR31001">
    <property type="entry name" value="UNCHARACTERIZED TRANSCRIPTIONAL REGULATORY PROTEIN"/>
    <property type="match status" value="1"/>
</dbReference>
<dbReference type="SMART" id="SM00906">
    <property type="entry name" value="Fungal_trans"/>
    <property type="match status" value="1"/>
</dbReference>
<dbReference type="CDD" id="cd00067">
    <property type="entry name" value="GAL4"/>
    <property type="match status" value="1"/>
</dbReference>
<keyword evidence="3" id="KW-0805">Transcription regulation</keyword>
<dbReference type="Gene3D" id="4.10.240.10">
    <property type="entry name" value="Zn(2)-C6 fungal-type DNA-binding domain"/>
    <property type="match status" value="1"/>
</dbReference>
<protein>
    <submittedName>
        <fullName evidence="8">Fungal-specific transcription factor domain-containing protein</fullName>
    </submittedName>
</protein>
<dbReference type="SMART" id="SM00066">
    <property type="entry name" value="GAL4"/>
    <property type="match status" value="1"/>
</dbReference>
<comment type="caution">
    <text evidence="8">The sequence shown here is derived from an EMBL/GenBank/DDBJ whole genome shotgun (WGS) entry which is preliminary data.</text>
</comment>
<dbReference type="InterPro" id="IPR001138">
    <property type="entry name" value="Zn2Cys6_DnaBD"/>
</dbReference>
<evidence type="ECO:0000313" key="9">
    <source>
        <dbReference type="Proteomes" id="UP001610334"/>
    </source>
</evidence>
<dbReference type="InterPro" id="IPR036864">
    <property type="entry name" value="Zn2-C6_fun-type_DNA-bd_sf"/>
</dbReference>
<dbReference type="EMBL" id="JBFXLT010000006">
    <property type="protein sequence ID" value="KAL2820761.1"/>
    <property type="molecule type" value="Genomic_DNA"/>
</dbReference>